<accession>A0A2N1N5Y8</accession>
<evidence type="ECO:0000256" key="1">
    <source>
        <dbReference type="SAM" id="MobiDB-lite"/>
    </source>
</evidence>
<reference evidence="2 3" key="2">
    <citation type="submission" date="2017-10" db="EMBL/GenBank/DDBJ databases">
        <title>Extensive intraspecific genome diversity in a model arbuscular mycorrhizal fungus.</title>
        <authorList>
            <person name="Chen E.C.H."/>
            <person name="Morin E."/>
            <person name="Baudet D."/>
            <person name="Noel J."/>
            <person name="Ndikumana S."/>
            <person name="Charron P."/>
            <person name="St-Onge C."/>
            <person name="Giorgi J."/>
            <person name="Grigoriev I.V."/>
            <person name="Roux C."/>
            <person name="Martin F.M."/>
            <person name="Corradi N."/>
        </authorList>
    </citation>
    <scope>NUCLEOTIDE SEQUENCE [LARGE SCALE GENOMIC DNA]</scope>
    <source>
        <strain evidence="2 3">C2</strain>
    </source>
</reference>
<feature type="region of interest" description="Disordered" evidence="1">
    <location>
        <begin position="1"/>
        <end position="31"/>
    </location>
</feature>
<evidence type="ECO:0000313" key="2">
    <source>
        <dbReference type="EMBL" id="PKK69284.1"/>
    </source>
</evidence>
<evidence type="ECO:0000313" key="3">
    <source>
        <dbReference type="Proteomes" id="UP000233469"/>
    </source>
</evidence>
<name>A0A2N1N5Y8_9GLOM</name>
<protein>
    <submittedName>
        <fullName evidence="2">Uncharacterized protein</fullName>
    </submittedName>
</protein>
<comment type="caution">
    <text evidence="2">The sequence shown here is derived from an EMBL/GenBank/DDBJ whole genome shotgun (WGS) entry which is preliminary data.</text>
</comment>
<sequence>MQQQRKNIDIDDEVQNNPNLHSEEQEELEIPDNTDVFINTITTEAFLIINYVNTKTRVVRYYIFQDS</sequence>
<organism evidence="2 3">
    <name type="scientific">Rhizophagus irregularis</name>
    <dbReference type="NCBI Taxonomy" id="588596"/>
    <lineage>
        <taxon>Eukaryota</taxon>
        <taxon>Fungi</taxon>
        <taxon>Fungi incertae sedis</taxon>
        <taxon>Mucoromycota</taxon>
        <taxon>Glomeromycotina</taxon>
        <taxon>Glomeromycetes</taxon>
        <taxon>Glomerales</taxon>
        <taxon>Glomeraceae</taxon>
        <taxon>Rhizophagus</taxon>
    </lineage>
</organism>
<dbReference type="EMBL" id="LLXL01000744">
    <property type="protein sequence ID" value="PKK69284.1"/>
    <property type="molecule type" value="Genomic_DNA"/>
</dbReference>
<proteinExistence type="predicted"/>
<dbReference type="Proteomes" id="UP000233469">
    <property type="component" value="Unassembled WGS sequence"/>
</dbReference>
<gene>
    <name evidence="2" type="ORF">RhiirC2_748685</name>
</gene>
<reference evidence="2 3" key="1">
    <citation type="submission" date="2016-04" db="EMBL/GenBank/DDBJ databases">
        <title>Genome analyses suggest a sexual origin of heterokaryosis in a supposedly ancient asexual fungus.</title>
        <authorList>
            <person name="Ropars J."/>
            <person name="Sedzielewska K."/>
            <person name="Noel J."/>
            <person name="Charron P."/>
            <person name="Farinelli L."/>
            <person name="Marton T."/>
            <person name="Kruger M."/>
            <person name="Pelin A."/>
            <person name="Brachmann A."/>
            <person name="Corradi N."/>
        </authorList>
    </citation>
    <scope>NUCLEOTIDE SEQUENCE [LARGE SCALE GENOMIC DNA]</scope>
    <source>
        <strain evidence="2 3">C2</strain>
    </source>
</reference>
<dbReference type="AlphaFoldDB" id="A0A2N1N5Y8"/>